<evidence type="ECO:0000313" key="3">
    <source>
        <dbReference type="Proteomes" id="UP001168528"/>
    </source>
</evidence>
<comment type="caution">
    <text evidence="2">The sequence shown here is derived from an EMBL/GenBank/DDBJ whole genome shotgun (WGS) entry which is preliminary data.</text>
</comment>
<dbReference type="Proteomes" id="UP001168528">
    <property type="component" value="Unassembled WGS sequence"/>
</dbReference>
<keyword evidence="3" id="KW-1185">Reference proteome</keyword>
<dbReference type="EMBL" id="JAUKPO010000003">
    <property type="protein sequence ID" value="MDO1446044.1"/>
    <property type="molecule type" value="Genomic_DNA"/>
</dbReference>
<accession>A0ABT8R296</accession>
<name>A0ABT8R296_9BACT</name>
<proteinExistence type="predicted"/>
<gene>
    <name evidence="2" type="ORF">Q0590_07265</name>
</gene>
<feature type="signal peptide" evidence="1">
    <location>
        <begin position="1"/>
        <end position="18"/>
    </location>
</feature>
<reference evidence="2" key="1">
    <citation type="submission" date="2023-07" db="EMBL/GenBank/DDBJ databases">
        <title>The genome sequence of Rhodocytophaga aerolata KACC 12507.</title>
        <authorList>
            <person name="Zhang X."/>
        </authorList>
    </citation>
    <scope>NUCLEOTIDE SEQUENCE</scope>
    <source>
        <strain evidence="2">KACC 12507</strain>
    </source>
</reference>
<organism evidence="2 3">
    <name type="scientific">Rhodocytophaga aerolata</name>
    <dbReference type="NCBI Taxonomy" id="455078"/>
    <lineage>
        <taxon>Bacteria</taxon>
        <taxon>Pseudomonadati</taxon>
        <taxon>Bacteroidota</taxon>
        <taxon>Cytophagia</taxon>
        <taxon>Cytophagales</taxon>
        <taxon>Rhodocytophagaceae</taxon>
        <taxon>Rhodocytophaga</taxon>
    </lineage>
</organism>
<evidence type="ECO:0000313" key="2">
    <source>
        <dbReference type="EMBL" id="MDO1446044.1"/>
    </source>
</evidence>
<dbReference type="RefSeq" id="WP_302036847.1">
    <property type="nucleotide sequence ID" value="NZ_JAUKPO010000003.1"/>
</dbReference>
<sequence length="141" mass="16051">MKHLLTYLLCMVIFSVNAENKPKAVKTVHNPTSALPVIYSYIDMVLLLKHPMDVVDGKGNLKHTGFTYNAIKHSSPENIYKAKQGQIFKVIGVLKEQSDVYFLRLEVVNTDQIVYYRVMEGTDKLKKQFLIATFAESKGQL</sequence>
<evidence type="ECO:0000256" key="1">
    <source>
        <dbReference type="SAM" id="SignalP"/>
    </source>
</evidence>
<feature type="chain" id="PRO_5046863681" evidence="1">
    <location>
        <begin position="19"/>
        <end position="141"/>
    </location>
</feature>
<protein>
    <submittedName>
        <fullName evidence="2">Uncharacterized protein</fullName>
    </submittedName>
</protein>
<keyword evidence="1" id="KW-0732">Signal</keyword>